<dbReference type="EMBL" id="CAJFDH010000006">
    <property type="protein sequence ID" value="CAD5229128.1"/>
    <property type="molecule type" value="Genomic_DNA"/>
</dbReference>
<dbReference type="InterPro" id="IPR036967">
    <property type="entry name" value="Ribosomal_uS11_sf"/>
</dbReference>
<keyword evidence="7" id="KW-1185">Reference proteome</keyword>
<dbReference type="OrthoDB" id="1932324at2759"/>
<accession>A0A811LNW1</accession>
<gene>
    <name evidence="6" type="ORF">BOKJ2_LOCUS13187</name>
</gene>
<dbReference type="GO" id="GO:0006412">
    <property type="term" value="P:translation"/>
    <property type="evidence" value="ECO:0007669"/>
    <property type="project" value="InterPro"/>
</dbReference>
<dbReference type="Proteomes" id="UP000783686">
    <property type="component" value="Unassembled WGS sequence"/>
</dbReference>
<dbReference type="CDD" id="cd00432">
    <property type="entry name" value="Ribosomal_L18_L5e"/>
    <property type="match status" value="1"/>
</dbReference>
<dbReference type="SUPFAM" id="SSF53137">
    <property type="entry name" value="Translational machinery components"/>
    <property type="match status" value="1"/>
</dbReference>
<dbReference type="GO" id="GO:0005739">
    <property type="term" value="C:mitochondrion"/>
    <property type="evidence" value="ECO:0007669"/>
    <property type="project" value="UniProtKB-SubCell"/>
</dbReference>
<evidence type="ECO:0000256" key="1">
    <source>
        <dbReference type="ARBA" id="ARBA00004173"/>
    </source>
</evidence>
<keyword evidence="4" id="KW-0496">Mitochondrion</keyword>
<evidence type="ECO:0000313" key="6">
    <source>
        <dbReference type="EMBL" id="CAD5229128.1"/>
    </source>
</evidence>
<protein>
    <recommendedName>
        <fullName evidence="8">Ribosomal protein L18</fullName>
    </recommendedName>
</protein>
<keyword evidence="5" id="KW-0687">Ribonucleoprotein</keyword>
<dbReference type="EMBL" id="CAJFCW020000006">
    <property type="protein sequence ID" value="CAG9125853.1"/>
    <property type="molecule type" value="Genomic_DNA"/>
</dbReference>
<evidence type="ECO:0000256" key="3">
    <source>
        <dbReference type="ARBA" id="ARBA00022980"/>
    </source>
</evidence>
<dbReference type="GO" id="GO:0003735">
    <property type="term" value="F:structural constituent of ribosome"/>
    <property type="evidence" value="ECO:0007669"/>
    <property type="project" value="InterPro"/>
</dbReference>
<organism evidence="6 7">
    <name type="scientific">Bursaphelenchus okinawaensis</name>
    <dbReference type="NCBI Taxonomy" id="465554"/>
    <lineage>
        <taxon>Eukaryota</taxon>
        <taxon>Metazoa</taxon>
        <taxon>Ecdysozoa</taxon>
        <taxon>Nematoda</taxon>
        <taxon>Chromadorea</taxon>
        <taxon>Rhabditida</taxon>
        <taxon>Tylenchina</taxon>
        <taxon>Tylenchomorpha</taxon>
        <taxon>Aphelenchoidea</taxon>
        <taxon>Aphelenchoididae</taxon>
        <taxon>Bursaphelenchus</taxon>
    </lineage>
</organism>
<evidence type="ECO:0000256" key="5">
    <source>
        <dbReference type="ARBA" id="ARBA00023274"/>
    </source>
</evidence>
<proteinExistence type="inferred from homology"/>
<dbReference type="Gene3D" id="3.30.420.80">
    <property type="entry name" value="Ribosomal protein S11"/>
    <property type="match status" value="1"/>
</dbReference>
<dbReference type="AlphaFoldDB" id="A0A811LNW1"/>
<comment type="subcellular location">
    <subcellularLocation>
        <location evidence="1">Mitochondrion</location>
    </subcellularLocation>
</comment>
<reference evidence="6" key="1">
    <citation type="submission" date="2020-09" db="EMBL/GenBank/DDBJ databases">
        <authorList>
            <person name="Kikuchi T."/>
        </authorList>
    </citation>
    <scope>NUCLEOTIDE SEQUENCE</scope>
    <source>
        <strain evidence="6">SH1</strain>
    </source>
</reference>
<keyword evidence="3" id="KW-0689">Ribosomal protein</keyword>
<sequence>MMEVDNVSVPFQMSKAAKVFFNRNPRNLEFLQLKRKDTGYGLEKNNEKRSFIYKAVLTSSSQQTSGALIHNENGVVLSVSTKDAGISNQLYSNVDTAAAYNIGRALAKKLTDSGIKSCIMGVEPEELERSSRKKAFFSALETAGISLQEPDTIPHSVLNDPAFTWQPFIVQHNRQDKLDELFDSQ</sequence>
<evidence type="ECO:0008006" key="8">
    <source>
        <dbReference type="Google" id="ProtNLM"/>
    </source>
</evidence>
<evidence type="ECO:0000256" key="2">
    <source>
        <dbReference type="ARBA" id="ARBA00007116"/>
    </source>
</evidence>
<comment type="similarity">
    <text evidence="2">Belongs to the universal ribosomal protein uL18 family.</text>
</comment>
<dbReference type="InterPro" id="IPR057268">
    <property type="entry name" value="Ribosomal_L18"/>
</dbReference>
<dbReference type="GO" id="GO:1990904">
    <property type="term" value="C:ribonucleoprotein complex"/>
    <property type="evidence" value="ECO:0007669"/>
    <property type="project" value="UniProtKB-KW"/>
</dbReference>
<evidence type="ECO:0000313" key="7">
    <source>
        <dbReference type="Proteomes" id="UP000614601"/>
    </source>
</evidence>
<name>A0A811LNW1_9BILA</name>
<comment type="caution">
    <text evidence="6">The sequence shown here is derived from an EMBL/GenBank/DDBJ whole genome shotgun (WGS) entry which is preliminary data.</text>
</comment>
<evidence type="ECO:0000256" key="4">
    <source>
        <dbReference type="ARBA" id="ARBA00023128"/>
    </source>
</evidence>
<dbReference type="GO" id="GO:0005840">
    <property type="term" value="C:ribosome"/>
    <property type="evidence" value="ECO:0007669"/>
    <property type="project" value="UniProtKB-KW"/>
</dbReference>
<dbReference type="Proteomes" id="UP000614601">
    <property type="component" value="Unassembled WGS sequence"/>
</dbReference>